<proteinExistence type="predicted"/>
<keyword evidence="1" id="KW-0472">Membrane</keyword>
<evidence type="ECO:0000313" key="3">
    <source>
        <dbReference type="Proteomes" id="UP001289581"/>
    </source>
</evidence>
<gene>
    <name evidence="2" type="ORF">QU665_02280</name>
</gene>
<dbReference type="AlphaFoldDB" id="A0AAW9KSR7"/>
<dbReference type="RefSeq" id="WP_322911516.1">
    <property type="nucleotide sequence ID" value="NZ_JAXBCZ010000001.1"/>
</dbReference>
<organism evidence="2 3">
    <name type="scientific">Actinomyces oris</name>
    <dbReference type="NCBI Taxonomy" id="544580"/>
    <lineage>
        <taxon>Bacteria</taxon>
        <taxon>Bacillati</taxon>
        <taxon>Actinomycetota</taxon>
        <taxon>Actinomycetes</taxon>
        <taxon>Actinomycetales</taxon>
        <taxon>Actinomycetaceae</taxon>
        <taxon>Actinomyces</taxon>
    </lineage>
</organism>
<feature type="transmembrane region" description="Helical" evidence="1">
    <location>
        <begin position="186"/>
        <end position="203"/>
    </location>
</feature>
<feature type="transmembrane region" description="Helical" evidence="1">
    <location>
        <begin position="12"/>
        <end position="33"/>
    </location>
</feature>
<dbReference type="EMBL" id="JAXBCZ010000001">
    <property type="protein sequence ID" value="MEA1303919.1"/>
    <property type="molecule type" value="Genomic_DNA"/>
</dbReference>
<reference evidence="2 3" key="1">
    <citation type="submission" date="2023-06" db="EMBL/GenBank/DDBJ databases">
        <title>Actinomyces orist ORNL 0101 HMT-893 genome.</title>
        <authorList>
            <person name="Johnston C.D."/>
            <person name="Chen T."/>
            <person name="Dewhirst F.E."/>
        </authorList>
    </citation>
    <scope>NUCLEOTIDE SEQUENCE [LARGE SCALE GENOMIC DNA]</scope>
    <source>
        <strain evidence="2 3">ORNL 0101</strain>
    </source>
</reference>
<keyword evidence="3" id="KW-1185">Reference proteome</keyword>
<name>A0AAW9KSR7_9ACTO</name>
<keyword evidence="1" id="KW-1133">Transmembrane helix</keyword>
<evidence type="ECO:0000313" key="2">
    <source>
        <dbReference type="EMBL" id="MEA1303919.1"/>
    </source>
</evidence>
<protein>
    <submittedName>
        <fullName evidence="2">Uncharacterized protein</fullName>
    </submittedName>
</protein>
<feature type="transmembrane region" description="Helical" evidence="1">
    <location>
        <begin position="159"/>
        <end position="180"/>
    </location>
</feature>
<evidence type="ECO:0000256" key="1">
    <source>
        <dbReference type="SAM" id="Phobius"/>
    </source>
</evidence>
<comment type="caution">
    <text evidence="2">The sequence shown here is derived from an EMBL/GenBank/DDBJ whole genome shotgun (WGS) entry which is preliminary data.</text>
</comment>
<keyword evidence="1" id="KW-0812">Transmembrane</keyword>
<dbReference type="Proteomes" id="UP001289581">
    <property type="component" value="Unassembled WGS sequence"/>
</dbReference>
<accession>A0AAW9KSR7</accession>
<sequence length="217" mass="24241">MSIASLSVDTAVGVVTALTGLIAAAVAATQLSYRHRMMRTATWAQEQVPSATGERKQHLENMQRWAQSEVVAATMIPSKVFVEPLFTAMLVLLTPVLHDPPLYPFALTAFLVQALQYRRTIRLYLERQRCAVDYYEGRAVQPAHIGLLFQMEGGTRKEFLWASIVSAELTAVSLLLARYIHHEHKIMLPLAIAVCVGVINSIADIRHKNRHPFLAQI</sequence>